<organism evidence="10 11">
    <name type="scientific">Anaerosporomusa subterranea</name>
    <dbReference type="NCBI Taxonomy" id="1794912"/>
    <lineage>
        <taxon>Bacteria</taxon>
        <taxon>Bacillati</taxon>
        <taxon>Bacillota</taxon>
        <taxon>Negativicutes</taxon>
        <taxon>Acetonemataceae</taxon>
        <taxon>Anaerosporomusa</taxon>
    </lineage>
</organism>
<dbReference type="InterPro" id="IPR002036">
    <property type="entry name" value="YbeY"/>
</dbReference>
<dbReference type="InterPro" id="IPR020549">
    <property type="entry name" value="YbeY_CS"/>
</dbReference>
<dbReference type="SUPFAM" id="SSF55486">
    <property type="entry name" value="Metalloproteases ('zincins'), catalytic domain"/>
    <property type="match status" value="1"/>
</dbReference>
<name>A0A154BT77_ANASB</name>
<feature type="binding site" evidence="9">
    <location>
        <position position="120"/>
    </location>
    <ligand>
        <name>Zn(2+)</name>
        <dbReference type="ChEBI" id="CHEBI:29105"/>
        <note>catalytic</note>
    </ligand>
</feature>
<dbReference type="HAMAP" id="MF_00009">
    <property type="entry name" value="Endoribonucl_YbeY"/>
    <property type="match status" value="1"/>
</dbReference>
<dbReference type="Gene3D" id="3.40.390.30">
    <property type="entry name" value="Metalloproteases ('zincins'), catalytic domain"/>
    <property type="match status" value="1"/>
</dbReference>
<comment type="caution">
    <text evidence="10">The sequence shown here is derived from an EMBL/GenBank/DDBJ whole genome shotgun (WGS) entry which is preliminary data.</text>
</comment>
<comment type="subcellular location">
    <subcellularLocation>
        <location evidence="9">Cytoplasm</location>
    </subcellularLocation>
</comment>
<dbReference type="Pfam" id="PF02130">
    <property type="entry name" value="YbeY"/>
    <property type="match status" value="1"/>
</dbReference>
<evidence type="ECO:0000256" key="3">
    <source>
        <dbReference type="ARBA" id="ARBA00022552"/>
    </source>
</evidence>
<dbReference type="EMBL" id="LSGP01000013">
    <property type="protein sequence ID" value="KYZ77030.1"/>
    <property type="molecule type" value="Genomic_DNA"/>
</dbReference>
<accession>A0A154BT77</accession>
<comment type="function">
    <text evidence="9">Single strand-specific metallo-endoribonuclease involved in late-stage 70S ribosome quality control and in maturation of the 3' terminus of the 16S rRNA.</text>
</comment>
<feature type="binding site" evidence="9">
    <location>
        <position position="124"/>
    </location>
    <ligand>
        <name>Zn(2+)</name>
        <dbReference type="ChEBI" id="CHEBI:29105"/>
        <note>catalytic</note>
    </ligand>
</feature>
<keyword evidence="9" id="KW-0963">Cytoplasm</keyword>
<keyword evidence="4 9" id="KW-0540">Nuclease</keyword>
<evidence type="ECO:0000256" key="7">
    <source>
        <dbReference type="ARBA" id="ARBA00022801"/>
    </source>
</evidence>
<dbReference type="GO" id="GO:0004521">
    <property type="term" value="F:RNA endonuclease activity"/>
    <property type="evidence" value="ECO:0007669"/>
    <property type="project" value="UniProtKB-UniRule"/>
</dbReference>
<dbReference type="PROSITE" id="PS01306">
    <property type="entry name" value="UPF0054"/>
    <property type="match status" value="1"/>
</dbReference>
<evidence type="ECO:0000313" key="10">
    <source>
        <dbReference type="EMBL" id="KYZ77030.1"/>
    </source>
</evidence>
<dbReference type="AlphaFoldDB" id="A0A154BT77"/>
<dbReference type="STRING" id="1794912.AXX12_02490"/>
<dbReference type="PANTHER" id="PTHR46986">
    <property type="entry name" value="ENDORIBONUCLEASE YBEY, CHLOROPLASTIC"/>
    <property type="match status" value="1"/>
</dbReference>
<keyword evidence="5 9" id="KW-0479">Metal-binding</keyword>
<evidence type="ECO:0000313" key="11">
    <source>
        <dbReference type="Proteomes" id="UP000076268"/>
    </source>
</evidence>
<keyword evidence="6 9" id="KW-0255">Endonuclease</keyword>
<sequence length="154" mass="16983">MQVVLSSQPESLVVPDGLESVIRTVLNKTAEVYDLSPQTEVSILFTDNATIHSLNRDYRGKDMPTDVLSFALNEGDEPTIIDGPPENLLGDIIISLEKAAEQAAEYGHSLEREVAFLTLHGLLHLLGYDHETEDDRAEMRQEEEAVLGLLGIGR</sequence>
<reference evidence="10 11" key="1">
    <citation type="submission" date="2016-02" db="EMBL/GenBank/DDBJ databases">
        <title>Anaerosporomusa subterraneum gen. nov., sp. nov., a spore-forming obligate anaerobe isolated from saprolite.</title>
        <authorList>
            <person name="Choi J.K."/>
            <person name="Shah M."/>
            <person name="Yee N."/>
        </authorList>
    </citation>
    <scope>NUCLEOTIDE SEQUENCE [LARGE SCALE GENOMIC DNA]</scope>
    <source>
        <strain evidence="10 11">RU4</strain>
    </source>
</reference>
<comment type="cofactor">
    <cofactor evidence="9">
        <name>Zn(2+)</name>
        <dbReference type="ChEBI" id="CHEBI:29105"/>
    </cofactor>
    <text evidence="9">Binds 1 zinc ion.</text>
</comment>
<evidence type="ECO:0000256" key="2">
    <source>
        <dbReference type="ARBA" id="ARBA00022517"/>
    </source>
</evidence>
<keyword evidence="3 9" id="KW-0698">rRNA processing</keyword>
<evidence type="ECO:0000256" key="4">
    <source>
        <dbReference type="ARBA" id="ARBA00022722"/>
    </source>
</evidence>
<dbReference type="RefSeq" id="WP_074431333.1">
    <property type="nucleotide sequence ID" value="NZ_LSGP01000013.1"/>
</dbReference>
<proteinExistence type="inferred from homology"/>
<dbReference type="GO" id="GO:0008270">
    <property type="term" value="F:zinc ion binding"/>
    <property type="evidence" value="ECO:0007669"/>
    <property type="project" value="UniProtKB-UniRule"/>
</dbReference>
<keyword evidence="7 9" id="KW-0378">Hydrolase</keyword>
<dbReference type="EC" id="3.1.-.-" evidence="9"/>
<keyword evidence="2 9" id="KW-0690">Ribosome biogenesis</keyword>
<protein>
    <recommendedName>
        <fullName evidence="9">Endoribonuclease YbeY</fullName>
        <ecNumber evidence="9">3.1.-.-</ecNumber>
    </recommendedName>
</protein>
<evidence type="ECO:0000256" key="5">
    <source>
        <dbReference type="ARBA" id="ARBA00022723"/>
    </source>
</evidence>
<dbReference type="PANTHER" id="PTHR46986:SF1">
    <property type="entry name" value="ENDORIBONUCLEASE YBEY, CHLOROPLASTIC"/>
    <property type="match status" value="1"/>
</dbReference>
<feature type="binding site" evidence="9">
    <location>
        <position position="130"/>
    </location>
    <ligand>
        <name>Zn(2+)</name>
        <dbReference type="ChEBI" id="CHEBI:29105"/>
        <note>catalytic</note>
    </ligand>
</feature>
<dbReference type="NCBIfam" id="TIGR00043">
    <property type="entry name" value="rRNA maturation RNase YbeY"/>
    <property type="match status" value="1"/>
</dbReference>
<dbReference type="GO" id="GO:0006364">
    <property type="term" value="P:rRNA processing"/>
    <property type="evidence" value="ECO:0007669"/>
    <property type="project" value="UniProtKB-UniRule"/>
</dbReference>
<dbReference type="GO" id="GO:0004222">
    <property type="term" value="F:metalloendopeptidase activity"/>
    <property type="evidence" value="ECO:0007669"/>
    <property type="project" value="InterPro"/>
</dbReference>
<evidence type="ECO:0000256" key="1">
    <source>
        <dbReference type="ARBA" id="ARBA00010875"/>
    </source>
</evidence>
<dbReference type="InterPro" id="IPR023091">
    <property type="entry name" value="MetalPrtase_cat_dom_sf_prd"/>
</dbReference>
<keyword evidence="11" id="KW-1185">Reference proteome</keyword>
<evidence type="ECO:0000256" key="9">
    <source>
        <dbReference type="HAMAP-Rule" id="MF_00009"/>
    </source>
</evidence>
<dbReference type="GO" id="GO:0005737">
    <property type="term" value="C:cytoplasm"/>
    <property type="evidence" value="ECO:0007669"/>
    <property type="project" value="UniProtKB-SubCell"/>
</dbReference>
<gene>
    <name evidence="9" type="primary">ybeY</name>
    <name evidence="10" type="ORF">AXX12_02490</name>
</gene>
<evidence type="ECO:0000256" key="6">
    <source>
        <dbReference type="ARBA" id="ARBA00022759"/>
    </source>
</evidence>
<dbReference type="OrthoDB" id="9807740at2"/>
<keyword evidence="8 9" id="KW-0862">Zinc</keyword>
<evidence type="ECO:0000256" key="8">
    <source>
        <dbReference type="ARBA" id="ARBA00022833"/>
    </source>
</evidence>
<dbReference type="Proteomes" id="UP000076268">
    <property type="component" value="Unassembled WGS sequence"/>
</dbReference>
<comment type="similarity">
    <text evidence="1 9">Belongs to the endoribonuclease YbeY family.</text>
</comment>